<evidence type="ECO:0000256" key="4">
    <source>
        <dbReference type="ARBA" id="ARBA00011233"/>
    </source>
</evidence>
<dbReference type="Gene3D" id="3.50.30.40">
    <property type="entry name" value="Ribonuclease E inhibitor RraA/RraA-like"/>
    <property type="match status" value="1"/>
</dbReference>
<evidence type="ECO:0000256" key="3">
    <source>
        <dbReference type="ARBA" id="ARBA00008621"/>
    </source>
</evidence>
<dbReference type="Proteomes" id="UP001356095">
    <property type="component" value="Unassembled WGS sequence"/>
</dbReference>
<comment type="catalytic activity">
    <reaction evidence="12">
        <text>oxaloacetate + H(+) = pyruvate + CO2</text>
        <dbReference type="Rhea" id="RHEA:15641"/>
        <dbReference type="ChEBI" id="CHEBI:15361"/>
        <dbReference type="ChEBI" id="CHEBI:15378"/>
        <dbReference type="ChEBI" id="CHEBI:16452"/>
        <dbReference type="ChEBI" id="CHEBI:16526"/>
        <dbReference type="EC" id="4.1.1.112"/>
    </reaction>
</comment>
<dbReference type="PANTHER" id="PTHR33254:SF4">
    <property type="entry name" value="4-HYDROXY-4-METHYL-2-OXOGLUTARATE ALDOLASE 3-RELATED"/>
    <property type="match status" value="1"/>
</dbReference>
<reference evidence="13 14" key="1">
    <citation type="submission" date="2023-08" db="EMBL/GenBank/DDBJ databases">
        <authorList>
            <person name="Girao M."/>
            <person name="Carvalho M.F."/>
        </authorList>
    </citation>
    <scope>NUCLEOTIDE SEQUENCE [LARGE SCALE GENOMIC DNA]</scope>
    <source>
        <strain evidence="13 14">CT-R113</strain>
    </source>
</reference>
<evidence type="ECO:0000256" key="10">
    <source>
        <dbReference type="ARBA" id="ARBA00030169"/>
    </source>
</evidence>
<evidence type="ECO:0000313" key="13">
    <source>
        <dbReference type="EMBL" id="MEE2040842.1"/>
    </source>
</evidence>
<evidence type="ECO:0000256" key="7">
    <source>
        <dbReference type="ARBA" id="ARBA00016549"/>
    </source>
</evidence>
<evidence type="ECO:0000256" key="2">
    <source>
        <dbReference type="ARBA" id="ARBA00001968"/>
    </source>
</evidence>
<evidence type="ECO:0000256" key="1">
    <source>
        <dbReference type="ARBA" id="ARBA00001342"/>
    </source>
</evidence>
<evidence type="ECO:0000313" key="14">
    <source>
        <dbReference type="Proteomes" id="UP001356095"/>
    </source>
</evidence>
<protein>
    <recommendedName>
        <fullName evidence="7">Putative 4-hydroxy-4-methyl-2-oxoglutarate aldolase</fullName>
        <ecNumber evidence="6">4.1.1.112</ecNumber>
        <ecNumber evidence="5">4.1.3.17</ecNumber>
    </recommendedName>
    <alternativeName>
        <fullName evidence="11">Oxaloacetate decarboxylase</fullName>
    </alternativeName>
    <alternativeName>
        <fullName evidence="9">Regulator of ribonuclease activity homolog</fullName>
    </alternativeName>
    <alternativeName>
        <fullName evidence="10">RraA-like protein</fullName>
    </alternativeName>
</protein>
<comment type="similarity">
    <text evidence="3">Belongs to the class II aldolase/RraA-like family.</text>
</comment>
<comment type="function">
    <text evidence="8">Catalyzes the aldol cleavage of 4-hydroxy-4-methyl-2-oxoglutarate (HMG) into 2 molecules of pyruvate. Also contains a secondary oxaloacetate (OAA) decarboxylase activity due to the common pyruvate enolate transition state formed following C-C bond cleavage in the retro-aldol and decarboxylation reactions.</text>
</comment>
<sequence>MTIRNTPLPEDLYRRLSDLPAPNVGDVLDRLYVLEAAVSAVWKGARVVGPAFTVMTAGGDNKYIHEAIDTAQPGDVLVIDGQAATHRALLGDLMARRAQARGLAGFVVDGAIRDAADLEELAFPTWARAVTPAGPYRNGPGHLQVPVSVGRVVVNPGDVIVGDDDGVAVIQRHRLEEIVAAAEEKAASEARARSQIAAL</sequence>
<dbReference type="EC" id="4.1.3.17" evidence="5"/>
<dbReference type="EC" id="4.1.1.112" evidence="6"/>
<accession>A0ABU7KGV5</accession>
<evidence type="ECO:0000256" key="8">
    <source>
        <dbReference type="ARBA" id="ARBA00025046"/>
    </source>
</evidence>
<dbReference type="PANTHER" id="PTHR33254">
    <property type="entry name" value="4-HYDROXY-4-METHYL-2-OXOGLUTARATE ALDOLASE 3-RELATED"/>
    <property type="match status" value="1"/>
</dbReference>
<organism evidence="13 14">
    <name type="scientific">Nocardiopsis codii</name>
    <dbReference type="NCBI Taxonomy" id="3065942"/>
    <lineage>
        <taxon>Bacteria</taxon>
        <taxon>Bacillati</taxon>
        <taxon>Actinomycetota</taxon>
        <taxon>Actinomycetes</taxon>
        <taxon>Streptosporangiales</taxon>
        <taxon>Nocardiopsidaceae</taxon>
        <taxon>Nocardiopsis</taxon>
    </lineage>
</organism>
<proteinExistence type="inferred from homology"/>
<comment type="cofactor">
    <cofactor evidence="2">
        <name>a divalent metal cation</name>
        <dbReference type="ChEBI" id="CHEBI:60240"/>
    </cofactor>
</comment>
<comment type="caution">
    <text evidence="13">The sequence shown here is derived from an EMBL/GenBank/DDBJ whole genome shotgun (WGS) entry which is preliminary data.</text>
</comment>
<evidence type="ECO:0000256" key="12">
    <source>
        <dbReference type="ARBA" id="ARBA00047973"/>
    </source>
</evidence>
<comment type="catalytic activity">
    <reaction evidence="1">
        <text>4-hydroxy-4-methyl-2-oxoglutarate = 2 pyruvate</text>
        <dbReference type="Rhea" id="RHEA:22748"/>
        <dbReference type="ChEBI" id="CHEBI:15361"/>
        <dbReference type="ChEBI" id="CHEBI:58276"/>
        <dbReference type="EC" id="4.1.3.17"/>
    </reaction>
</comment>
<evidence type="ECO:0000256" key="11">
    <source>
        <dbReference type="ARBA" id="ARBA00032305"/>
    </source>
</evidence>
<evidence type="ECO:0000256" key="5">
    <source>
        <dbReference type="ARBA" id="ARBA00012213"/>
    </source>
</evidence>
<dbReference type="SUPFAM" id="SSF89562">
    <property type="entry name" value="RraA-like"/>
    <property type="match status" value="1"/>
</dbReference>
<keyword evidence="14" id="KW-1185">Reference proteome</keyword>
<name>A0ABU7KGV5_9ACTN</name>
<dbReference type="Pfam" id="PF03737">
    <property type="entry name" value="RraA-like"/>
    <property type="match status" value="1"/>
</dbReference>
<evidence type="ECO:0000256" key="9">
    <source>
        <dbReference type="ARBA" id="ARBA00029596"/>
    </source>
</evidence>
<dbReference type="InterPro" id="IPR036704">
    <property type="entry name" value="RraA/RraA-like_sf"/>
</dbReference>
<gene>
    <name evidence="13" type="ORF">Q8791_26840</name>
</gene>
<dbReference type="InterPro" id="IPR005493">
    <property type="entry name" value="RraA/RraA-like"/>
</dbReference>
<dbReference type="RefSeq" id="WP_330094605.1">
    <property type="nucleotide sequence ID" value="NZ_JAUZMY010000036.1"/>
</dbReference>
<dbReference type="EMBL" id="JAUZMY010000036">
    <property type="protein sequence ID" value="MEE2040842.1"/>
    <property type="molecule type" value="Genomic_DNA"/>
</dbReference>
<dbReference type="CDD" id="cd16841">
    <property type="entry name" value="RraA_family"/>
    <property type="match status" value="1"/>
</dbReference>
<evidence type="ECO:0000256" key="6">
    <source>
        <dbReference type="ARBA" id="ARBA00012947"/>
    </source>
</evidence>
<comment type="subunit">
    <text evidence="4">Homotrimer.</text>
</comment>